<reference evidence="2" key="2">
    <citation type="submission" date="2020-09" db="EMBL/GenBank/DDBJ databases">
        <authorList>
            <person name="Sun Q."/>
            <person name="Kim S."/>
        </authorList>
    </citation>
    <scope>NUCLEOTIDE SEQUENCE</scope>
    <source>
        <strain evidence="2">KCTC 12870</strain>
    </source>
</reference>
<protein>
    <submittedName>
        <fullName evidence="2">Uncharacterized protein</fullName>
    </submittedName>
</protein>
<dbReference type="EMBL" id="BMXG01000039">
    <property type="protein sequence ID" value="GHC13886.1"/>
    <property type="molecule type" value="Genomic_DNA"/>
</dbReference>
<reference evidence="2" key="1">
    <citation type="journal article" date="2014" name="Int. J. Syst. Evol. Microbiol.">
        <title>Complete genome sequence of Corynebacterium casei LMG S-19264T (=DSM 44701T), isolated from a smear-ripened cheese.</title>
        <authorList>
            <consortium name="US DOE Joint Genome Institute (JGI-PGF)"/>
            <person name="Walter F."/>
            <person name="Albersmeier A."/>
            <person name="Kalinowski J."/>
            <person name="Ruckert C."/>
        </authorList>
    </citation>
    <scope>NUCLEOTIDE SEQUENCE</scope>
    <source>
        <strain evidence="2">KCTC 12870</strain>
    </source>
</reference>
<dbReference type="Proteomes" id="UP000642829">
    <property type="component" value="Unassembled WGS sequence"/>
</dbReference>
<feature type="compositionally biased region" description="Basic and acidic residues" evidence="1">
    <location>
        <begin position="199"/>
        <end position="211"/>
    </location>
</feature>
<feature type="compositionally biased region" description="Polar residues" evidence="1">
    <location>
        <begin position="172"/>
        <end position="185"/>
    </location>
</feature>
<evidence type="ECO:0000313" key="2">
    <source>
        <dbReference type="EMBL" id="GHC13886.1"/>
    </source>
</evidence>
<gene>
    <name evidence="2" type="ORF">GCM10007047_33970</name>
</gene>
<proteinExistence type="predicted"/>
<evidence type="ECO:0000256" key="1">
    <source>
        <dbReference type="SAM" id="MobiDB-lite"/>
    </source>
</evidence>
<keyword evidence="3" id="KW-1185">Reference proteome</keyword>
<organism evidence="2 3">
    <name type="scientific">Cerasicoccus arenae</name>
    <dbReference type="NCBI Taxonomy" id="424488"/>
    <lineage>
        <taxon>Bacteria</taxon>
        <taxon>Pseudomonadati</taxon>
        <taxon>Verrucomicrobiota</taxon>
        <taxon>Opitutia</taxon>
        <taxon>Puniceicoccales</taxon>
        <taxon>Cerasicoccaceae</taxon>
        <taxon>Cerasicoccus</taxon>
    </lineage>
</organism>
<name>A0A8J3DJ01_9BACT</name>
<comment type="caution">
    <text evidence="2">The sequence shown here is derived from an EMBL/GenBank/DDBJ whole genome shotgun (WGS) entry which is preliminary data.</text>
</comment>
<feature type="region of interest" description="Disordered" evidence="1">
    <location>
        <begin position="153"/>
        <end position="233"/>
    </location>
</feature>
<accession>A0A8J3DJ01</accession>
<feature type="compositionally biased region" description="Basic residues" evidence="1">
    <location>
        <begin position="212"/>
        <end position="233"/>
    </location>
</feature>
<dbReference type="AlphaFoldDB" id="A0A8J3DJ01"/>
<sequence>MEKIRRECAARTIKGGADERRHALAFRNWLLDRIASDKLVGNSANKHNAAKDAQDAYLKARSSISDDFQHRLLNTQKSLSDYYRIDERRAEIAYFEGRCAKPSFFRRVFGLARRDRQELETVKQNFVDAEKRIMEQTDGINAERDRALAKLEKERMQGTAPRTELKHKQRETQIQQRPTVPSNDNPAPAKKALTQDSNTQHKPDQSQLHELRAKHKAIAQKMHSRRRGRSRGM</sequence>
<evidence type="ECO:0000313" key="3">
    <source>
        <dbReference type="Proteomes" id="UP000642829"/>
    </source>
</evidence>